<reference evidence="2" key="1">
    <citation type="submission" date="2019-12" db="EMBL/GenBank/DDBJ databases">
        <title>An insight into the sialome of adult female Ixodes ricinus ticks feeding for 6 days.</title>
        <authorList>
            <person name="Perner J."/>
            <person name="Ribeiro J.M.C."/>
        </authorList>
    </citation>
    <scope>NUCLEOTIDE SEQUENCE</scope>
    <source>
        <strain evidence="2">Semi-engorged</strain>
        <tissue evidence="2">Salivary glands</tissue>
    </source>
</reference>
<protein>
    <submittedName>
        <fullName evidence="2">Putative secreted protein</fullName>
    </submittedName>
</protein>
<sequence length="87" mass="9703">MPIWLGTQQNSICIFFTSACVSALQSCTSRGCFQEVGELSALSELRESEKITDFLCRCLTMWSTAVIRPYSSAVKIEAFSFSLFTDL</sequence>
<evidence type="ECO:0000313" key="2">
    <source>
        <dbReference type="EMBL" id="MXU85771.1"/>
    </source>
</evidence>
<feature type="signal peptide" evidence="1">
    <location>
        <begin position="1"/>
        <end position="23"/>
    </location>
</feature>
<evidence type="ECO:0000256" key="1">
    <source>
        <dbReference type="SAM" id="SignalP"/>
    </source>
</evidence>
<organism evidence="2">
    <name type="scientific">Ixodes ricinus</name>
    <name type="common">Common tick</name>
    <name type="synonym">Acarus ricinus</name>
    <dbReference type="NCBI Taxonomy" id="34613"/>
    <lineage>
        <taxon>Eukaryota</taxon>
        <taxon>Metazoa</taxon>
        <taxon>Ecdysozoa</taxon>
        <taxon>Arthropoda</taxon>
        <taxon>Chelicerata</taxon>
        <taxon>Arachnida</taxon>
        <taxon>Acari</taxon>
        <taxon>Parasitiformes</taxon>
        <taxon>Ixodida</taxon>
        <taxon>Ixodoidea</taxon>
        <taxon>Ixodidae</taxon>
        <taxon>Ixodinae</taxon>
        <taxon>Ixodes</taxon>
    </lineage>
</organism>
<name>A0A6B0U5Y3_IXORI</name>
<feature type="chain" id="PRO_5025439904" evidence="1">
    <location>
        <begin position="24"/>
        <end position="87"/>
    </location>
</feature>
<dbReference type="EMBL" id="GIFC01003688">
    <property type="protein sequence ID" value="MXU85771.1"/>
    <property type="molecule type" value="Transcribed_RNA"/>
</dbReference>
<proteinExistence type="predicted"/>
<keyword evidence="1" id="KW-0732">Signal</keyword>
<dbReference type="AlphaFoldDB" id="A0A6B0U5Y3"/>
<accession>A0A6B0U5Y3</accession>